<dbReference type="PRINTS" id="PR00111">
    <property type="entry name" value="ABHYDROLASE"/>
</dbReference>
<dbReference type="GO" id="GO:0016020">
    <property type="term" value="C:membrane"/>
    <property type="evidence" value="ECO:0007669"/>
    <property type="project" value="TreeGrafter"/>
</dbReference>
<dbReference type="RefSeq" id="WP_073007982.1">
    <property type="nucleotide sequence ID" value="NZ_FQZO01000004.1"/>
</dbReference>
<name>A0A1M6IKV3_9CLOT</name>
<dbReference type="SUPFAM" id="SSF53474">
    <property type="entry name" value="alpha/beta-Hydrolases"/>
    <property type="match status" value="1"/>
</dbReference>
<dbReference type="InterPro" id="IPR000073">
    <property type="entry name" value="AB_hydrolase_1"/>
</dbReference>
<organism evidence="2 3">
    <name type="scientific">Clostridium amylolyticum</name>
    <dbReference type="NCBI Taxonomy" id="1121298"/>
    <lineage>
        <taxon>Bacteria</taxon>
        <taxon>Bacillati</taxon>
        <taxon>Bacillota</taxon>
        <taxon>Clostridia</taxon>
        <taxon>Eubacteriales</taxon>
        <taxon>Clostridiaceae</taxon>
        <taxon>Clostridium</taxon>
    </lineage>
</organism>
<sequence length="298" mass="33945">MSQDFKVQYVHLSNGETYAYREAGKGEEILLLVHGNMSSSKHWDTVMEKLQDKYKIYAVDLRGFGFSSYSNEISSLKDFSEDLKLFVDAINIKGFYAAGWSTGGGVVMQFAADYKDYVKKIILVESVGVKGYPMFKKDEKGQPILGQFLRNKEEIAEDPIQVAPVLQALKNRDKEFYRGLWNLVIYTQKQPSPEKYEEYLEDMLTQRNLVDVDYALLTFNITDEFNGVTQGTGSVKDIKCPVLILQGDKDYVVPPYMGEEIAKYIPHGEYVVLRDSGHSPLVDCLEVLVDKMITFIDK</sequence>
<keyword evidence="3" id="KW-1185">Reference proteome</keyword>
<accession>A0A1M6IKV3</accession>
<dbReference type="STRING" id="1121298.SAMN05444401_2867"/>
<dbReference type="PANTHER" id="PTHR43798:SF33">
    <property type="entry name" value="HYDROLASE, PUTATIVE (AFU_ORTHOLOGUE AFUA_2G14860)-RELATED"/>
    <property type="match status" value="1"/>
</dbReference>
<dbReference type="InterPro" id="IPR029058">
    <property type="entry name" value="AB_hydrolase_fold"/>
</dbReference>
<evidence type="ECO:0000313" key="2">
    <source>
        <dbReference type="EMBL" id="SHJ35044.1"/>
    </source>
</evidence>
<evidence type="ECO:0000313" key="3">
    <source>
        <dbReference type="Proteomes" id="UP000184080"/>
    </source>
</evidence>
<gene>
    <name evidence="2" type="ORF">SAMN05444401_2867</name>
</gene>
<feature type="domain" description="AB hydrolase-1" evidence="1">
    <location>
        <begin position="29"/>
        <end position="281"/>
    </location>
</feature>
<dbReference type="Gene3D" id="3.40.50.1820">
    <property type="entry name" value="alpha/beta hydrolase"/>
    <property type="match status" value="1"/>
</dbReference>
<dbReference type="OrthoDB" id="252464at2"/>
<protein>
    <submittedName>
        <fullName evidence="2">Pimeloyl-ACP methyl ester carboxylesterase</fullName>
    </submittedName>
</protein>
<dbReference type="GO" id="GO:0046464">
    <property type="term" value="P:acylglycerol catabolic process"/>
    <property type="evidence" value="ECO:0007669"/>
    <property type="project" value="TreeGrafter"/>
</dbReference>
<dbReference type="Pfam" id="PF00561">
    <property type="entry name" value="Abhydrolase_1"/>
    <property type="match status" value="1"/>
</dbReference>
<dbReference type="InterPro" id="IPR050266">
    <property type="entry name" value="AB_hydrolase_sf"/>
</dbReference>
<dbReference type="AlphaFoldDB" id="A0A1M6IKV3"/>
<dbReference type="Proteomes" id="UP000184080">
    <property type="component" value="Unassembled WGS sequence"/>
</dbReference>
<dbReference type="GO" id="GO:0047372">
    <property type="term" value="F:monoacylglycerol lipase activity"/>
    <property type="evidence" value="ECO:0007669"/>
    <property type="project" value="TreeGrafter"/>
</dbReference>
<dbReference type="EMBL" id="FQZO01000004">
    <property type="protein sequence ID" value="SHJ35044.1"/>
    <property type="molecule type" value="Genomic_DNA"/>
</dbReference>
<proteinExistence type="predicted"/>
<reference evidence="2 3" key="1">
    <citation type="submission" date="2016-11" db="EMBL/GenBank/DDBJ databases">
        <authorList>
            <person name="Jaros S."/>
            <person name="Januszkiewicz K."/>
            <person name="Wedrychowicz H."/>
        </authorList>
    </citation>
    <scope>NUCLEOTIDE SEQUENCE [LARGE SCALE GENOMIC DNA]</scope>
    <source>
        <strain evidence="2 3">DSM 21864</strain>
    </source>
</reference>
<dbReference type="PANTHER" id="PTHR43798">
    <property type="entry name" value="MONOACYLGLYCEROL LIPASE"/>
    <property type="match status" value="1"/>
</dbReference>
<evidence type="ECO:0000259" key="1">
    <source>
        <dbReference type="Pfam" id="PF00561"/>
    </source>
</evidence>